<comment type="caution">
    <text evidence="6">The sequence shown here is derived from an EMBL/GenBank/DDBJ whole genome shotgun (WGS) entry which is preliminary data.</text>
</comment>
<accession>A0ABT9DZS9</accession>
<evidence type="ECO:0000313" key="7">
    <source>
        <dbReference type="Proteomes" id="UP001243009"/>
    </source>
</evidence>
<dbReference type="SMART" id="SM00564">
    <property type="entry name" value="PQQ"/>
    <property type="match status" value="6"/>
</dbReference>
<evidence type="ECO:0000256" key="2">
    <source>
        <dbReference type="ARBA" id="ARBA00008156"/>
    </source>
</evidence>
<dbReference type="RefSeq" id="WP_305104247.1">
    <property type="nucleotide sequence ID" value="NZ_JAUTWS010000011.1"/>
</dbReference>
<evidence type="ECO:0000256" key="4">
    <source>
        <dbReference type="SAM" id="SignalP"/>
    </source>
</evidence>
<dbReference type="InterPro" id="IPR002372">
    <property type="entry name" value="PQQ_rpt_dom"/>
</dbReference>
<keyword evidence="7" id="KW-1185">Reference proteome</keyword>
<dbReference type="SUPFAM" id="SSF50998">
    <property type="entry name" value="Quinoprotein alcohol dehydrogenase-like"/>
    <property type="match status" value="1"/>
</dbReference>
<protein>
    <submittedName>
        <fullName evidence="6">PQQ-binding-like beta-propeller repeat protein</fullName>
    </submittedName>
</protein>
<proteinExistence type="inferred from homology"/>
<comment type="cofactor">
    <cofactor evidence="1">
        <name>pyrroloquinoline quinone</name>
        <dbReference type="ChEBI" id="CHEBI:58442"/>
    </cofactor>
</comment>
<name>A0ABT9DZS9_9PROT</name>
<evidence type="ECO:0000313" key="6">
    <source>
        <dbReference type="EMBL" id="MDO9709383.1"/>
    </source>
</evidence>
<feature type="chain" id="PRO_5045370240" evidence="4">
    <location>
        <begin position="26"/>
        <end position="590"/>
    </location>
</feature>
<dbReference type="EMBL" id="JAUTWS010000011">
    <property type="protein sequence ID" value="MDO9709383.1"/>
    <property type="molecule type" value="Genomic_DNA"/>
</dbReference>
<dbReference type="InterPro" id="IPR018391">
    <property type="entry name" value="PQQ_b-propeller_rpt"/>
</dbReference>
<evidence type="ECO:0000256" key="3">
    <source>
        <dbReference type="ARBA" id="ARBA00023002"/>
    </source>
</evidence>
<keyword evidence="3" id="KW-0560">Oxidoreductase</keyword>
<dbReference type="PANTHER" id="PTHR32303:SF20">
    <property type="entry name" value="QUINOPROTEIN ETHANOL DEHYDROGENASE"/>
    <property type="match status" value="1"/>
</dbReference>
<dbReference type="Proteomes" id="UP001243009">
    <property type="component" value="Unassembled WGS sequence"/>
</dbReference>
<gene>
    <name evidence="6" type="ORF">Q7A36_13610</name>
</gene>
<dbReference type="Pfam" id="PF01011">
    <property type="entry name" value="PQQ"/>
    <property type="match status" value="2"/>
</dbReference>
<evidence type="ECO:0000256" key="1">
    <source>
        <dbReference type="ARBA" id="ARBA00001931"/>
    </source>
</evidence>
<dbReference type="PROSITE" id="PS51257">
    <property type="entry name" value="PROKAR_LIPOPROTEIN"/>
    <property type="match status" value="1"/>
</dbReference>
<keyword evidence="4" id="KW-0732">Signal</keyword>
<feature type="domain" description="Pyrrolo-quinoline quinone repeat" evidence="5">
    <location>
        <begin position="470"/>
        <end position="552"/>
    </location>
</feature>
<organism evidence="6 7">
    <name type="scientific">Paracraurococcus lichenis</name>
    <dbReference type="NCBI Taxonomy" id="3064888"/>
    <lineage>
        <taxon>Bacteria</taxon>
        <taxon>Pseudomonadati</taxon>
        <taxon>Pseudomonadota</taxon>
        <taxon>Alphaproteobacteria</taxon>
        <taxon>Acetobacterales</taxon>
        <taxon>Roseomonadaceae</taxon>
        <taxon>Paracraurococcus</taxon>
    </lineage>
</organism>
<comment type="similarity">
    <text evidence="2">Belongs to the bacterial PQQ dehydrogenase family.</text>
</comment>
<reference evidence="6 7" key="1">
    <citation type="submission" date="2023-08" db="EMBL/GenBank/DDBJ databases">
        <title>The draft genome sequence of Paracraurococcus sp. LOR1-02.</title>
        <authorList>
            <person name="Kingkaew E."/>
            <person name="Tanasupawat S."/>
        </authorList>
    </citation>
    <scope>NUCLEOTIDE SEQUENCE [LARGE SCALE GENOMIC DNA]</scope>
    <source>
        <strain evidence="6 7">LOR1-02</strain>
    </source>
</reference>
<sequence>MTTKAWKRAGLACGLAAACILGADAQRGAKAQGDAGQTGEVGAQRLLNADQSPNDWLMYHQSYKSHHFSALDQINTENVKNLRIAWLHTPSGAKRGVQSFPLVVNGTLYYTTANSQVWALDGATGAFLWKYEPQLDEERAQGTIYNPYNRGIAVAYGKVYVGTVDGRVIALDAKTGKEIWDTQVVGNDESNKGFTGAPLIVKDKLIIGTTGGEYSGCCGPIYGIDAQSGKKLWQFDTIGGDERSRASWGNESWKIGGGGGWMTGGYDAATDTVYWGTANPSPDYDWGGANWKTEGARPGDNLYTSGIVALDPNTGKLKSYFQENPHDAWDFDGAVGEFVMVERDGKNYVVHPNKGGFVYVYNRDTSQVPLKVENVWQLGKTANFVKGVDPKTGALIGRRDLQIGMNKAVCPAIDGAISWNAGSYDPANNLYFKVGMEFCADIDVQKVERPGSSQLHLGASYEFIAPPGHQKAFGHVSARDPISGKVAWEVEYKYPPLASLLGTKGGLVFVPGADGWFDALDAKTGKKLWTHNNGIGHHGGVISYKIGDKQYIAVVTGWGSHVSGDYKVLFGEPFNSMPTNNGQLIVFSLP</sequence>
<feature type="signal peptide" evidence="4">
    <location>
        <begin position="1"/>
        <end position="25"/>
    </location>
</feature>
<dbReference type="InterPro" id="IPR011047">
    <property type="entry name" value="Quinoprotein_ADH-like_sf"/>
</dbReference>
<dbReference type="PANTHER" id="PTHR32303">
    <property type="entry name" value="QUINOPROTEIN ALCOHOL DEHYDROGENASE (CYTOCHROME C)"/>
    <property type="match status" value="1"/>
</dbReference>
<evidence type="ECO:0000259" key="5">
    <source>
        <dbReference type="Pfam" id="PF01011"/>
    </source>
</evidence>
<feature type="domain" description="Pyrrolo-quinoline quinone repeat" evidence="5">
    <location>
        <begin position="56"/>
        <end position="367"/>
    </location>
</feature>
<dbReference type="Gene3D" id="2.140.10.10">
    <property type="entry name" value="Quinoprotein alcohol dehydrogenase-like superfamily"/>
    <property type="match status" value="1"/>
</dbReference>